<dbReference type="NCBIfam" id="TIGR01081">
    <property type="entry name" value="mpl"/>
    <property type="match status" value="1"/>
</dbReference>
<evidence type="ECO:0000256" key="6">
    <source>
        <dbReference type="ARBA" id="ARBA00022984"/>
    </source>
</evidence>
<feature type="domain" description="Rhodanese" evidence="9">
    <location>
        <begin position="92"/>
        <end position="152"/>
    </location>
</feature>
<dbReference type="InterPro" id="IPR013221">
    <property type="entry name" value="Mur_ligase_cen"/>
</dbReference>
<organism evidence="10">
    <name type="scientific">Oceaniferula spumae</name>
    <dbReference type="NCBI Taxonomy" id="2979115"/>
    <lineage>
        <taxon>Bacteria</taxon>
        <taxon>Pseudomonadati</taxon>
        <taxon>Verrucomicrobiota</taxon>
        <taxon>Verrucomicrobiia</taxon>
        <taxon>Verrucomicrobiales</taxon>
        <taxon>Verrucomicrobiaceae</taxon>
        <taxon>Oceaniferula</taxon>
    </lineage>
</organism>
<evidence type="ECO:0000256" key="7">
    <source>
        <dbReference type="ARBA" id="ARBA00023306"/>
    </source>
</evidence>
<dbReference type="GO" id="GO:0016881">
    <property type="term" value="F:acid-amino acid ligase activity"/>
    <property type="evidence" value="ECO:0007669"/>
    <property type="project" value="InterPro"/>
</dbReference>
<dbReference type="Pfam" id="PF08245">
    <property type="entry name" value="Mur_ligase_M"/>
    <property type="match status" value="1"/>
</dbReference>
<evidence type="ECO:0000256" key="4">
    <source>
        <dbReference type="ARBA" id="ARBA00022840"/>
    </source>
</evidence>
<dbReference type="PANTHER" id="PTHR43445">
    <property type="entry name" value="UDP-N-ACETYLMURAMATE--L-ALANINE LIGASE-RELATED"/>
    <property type="match status" value="1"/>
</dbReference>
<evidence type="ECO:0000259" key="9">
    <source>
        <dbReference type="PROSITE" id="PS50206"/>
    </source>
</evidence>
<dbReference type="PANTHER" id="PTHR43445:SF5">
    <property type="entry name" value="UDP-N-ACETYLMURAMATE--L-ALANYL-GAMMA-D-GLUTAMYL-MESO-2,6-DIAMINOHEPTANDIOATE LIGASE"/>
    <property type="match status" value="1"/>
</dbReference>
<keyword evidence="7" id="KW-0131">Cell cycle</keyword>
<evidence type="ECO:0000256" key="8">
    <source>
        <dbReference type="ARBA" id="ARBA00023316"/>
    </source>
</evidence>
<dbReference type="InterPro" id="IPR000713">
    <property type="entry name" value="Mur_ligase_N"/>
</dbReference>
<dbReference type="KEGG" id="osu:NT6N_19630"/>
<keyword evidence="3" id="KW-0547">Nucleotide-binding</keyword>
<dbReference type="PROSITE" id="PS50206">
    <property type="entry name" value="RHODANESE_3"/>
    <property type="match status" value="1"/>
</dbReference>
<dbReference type="GO" id="GO:0009252">
    <property type="term" value="P:peptidoglycan biosynthetic process"/>
    <property type="evidence" value="ECO:0007669"/>
    <property type="project" value="UniProtKB-KW"/>
</dbReference>
<keyword evidence="6" id="KW-0573">Peptidoglycan synthesis</keyword>
<dbReference type="Pfam" id="PF01225">
    <property type="entry name" value="Mur_ligase"/>
    <property type="match status" value="1"/>
</dbReference>
<dbReference type="AlphaFoldDB" id="A0AAT9FLU2"/>
<dbReference type="Gene3D" id="3.40.50.720">
    <property type="entry name" value="NAD(P)-binding Rossmann-like Domain"/>
    <property type="match status" value="1"/>
</dbReference>
<dbReference type="InterPro" id="IPR036565">
    <property type="entry name" value="Mur-like_cat_sf"/>
</dbReference>
<dbReference type="GO" id="GO:0005524">
    <property type="term" value="F:ATP binding"/>
    <property type="evidence" value="ECO:0007669"/>
    <property type="project" value="UniProtKB-KW"/>
</dbReference>
<protein>
    <submittedName>
        <fullName evidence="10">UDP-N-acetylmuramate:L-alanyl-gamma-D-glutamyl-me so-diaminopimelate ligase</fullName>
    </submittedName>
</protein>
<dbReference type="GO" id="GO:0071555">
    <property type="term" value="P:cell wall organization"/>
    <property type="evidence" value="ECO:0007669"/>
    <property type="project" value="UniProtKB-KW"/>
</dbReference>
<evidence type="ECO:0000256" key="1">
    <source>
        <dbReference type="ARBA" id="ARBA00022598"/>
    </source>
</evidence>
<proteinExistence type="predicted"/>
<evidence type="ECO:0000256" key="2">
    <source>
        <dbReference type="ARBA" id="ARBA00022618"/>
    </source>
</evidence>
<sequence>MQHVHFIGICGTAMGSVAAAMQAKGFTVTGSDENVYPPMSTFLEEQGVQIFPGYKAENIPETAEVIVVGNAVSRGNEEAEAALERKLLYVSLPEILKEHFLRGKRNLVVSGTHGKTTTSSLLAWLLKNAGVDPSHMIGGIPRNLGKGAAFTDSEFVVLEGDEYDTAFFDKRSKFLHYLPEVVIVNNVEFDHADIYNSLDEIKLTFKRLLNIVPRNGVAYVNGDCANSMDVSKGSPAPVVSVGLGDHCDLQITQVDYQPEVTRFHLDGESYEIPLAGEFNVRNAAMAVCAARFSGFTPDKIREGLLGFDGIARRQEVKGIAGGVRVIDDFAHHPTAIGLAVDSLRQQYPDSRIWAIFEPRSNTTRRNIFQNELAANLSKADVAVVAAVPDPEKVEKSERLDPEKLMADIRSAGAESHYCENVEKIVELVAAEAKAGDTVAVLSNGGFGGIHQKMLDRLS</sequence>
<keyword evidence="4" id="KW-0067">ATP-binding</keyword>
<name>A0AAT9FLU2_9BACT</name>
<dbReference type="InterPro" id="IPR001763">
    <property type="entry name" value="Rhodanese-like_dom"/>
</dbReference>
<dbReference type="InterPro" id="IPR005757">
    <property type="entry name" value="Mpl"/>
</dbReference>
<dbReference type="GO" id="GO:0051301">
    <property type="term" value="P:cell division"/>
    <property type="evidence" value="ECO:0007669"/>
    <property type="project" value="UniProtKB-KW"/>
</dbReference>
<dbReference type="SUPFAM" id="SSF53244">
    <property type="entry name" value="MurD-like peptide ligases, peptide-binding domain"/>
    <property type="match status" value="1"/>
</dbReference>
<dbReference type="InterPro" id="IPR004101">
    <property type="entry name" value="Mur_ligase_C"/>
</dbReference>
<dbReference type="Gene3D" id="3.40.1190.10">
    <property type="entry name" value="Mur-like, catalytic domain"/>
    <property type="match status" value="1"/>
</dbReference>
<dbReference type="Gene3D" id="3.90.190.20">
    <property type="entry name" value="Mur ligase, C-terminal domain"/>
    <property type="match status" value="1"/>
</dbReference>
<evidence type="ECO:0000313" key="10">
    <source>
        <dbReference type="EMBL" id="BDS06923.1"/>
    </source>
</evidence>
<evidence type="ECO:0000256" key="3">
    <source>
        <dbReference type="ARBA" id="ARBA00022741"/>
    </source>
</evidence>
<dbReference type="EMBL" id="AP026866">
    <property type="protein sequence ID" value="BDS06923.1"/>
    <property type="molecule type" value="Genomic_DNA"/>
</dbReference>
<dbReference type="InterPro" id="IPR036615">
    <property type="entry name" value="Mur_ligase_C_dom_sf"/>
</dbReference>
<reference evidence="10" key="1">
    <citation type="submission" date="2024-07" db="EMBL/GenBank/DDBJ databases">
        <title>Complete genome sequence of Verrucomicrobiaceae bacterium NT6N.</title>
        <authorList>
            <person name="Huang C."/>
            <person name="Takami H."/>
            <person name="Hamasaki K."/>
        </authorList>
    </citation>
    <scope>NUCLEOTIDE SEQUENCE</scope>
    <source>
        <strain evidence="10">NT6N</strain>
    </source>
</reference>
<dbReference type="SUPFAM" id="SSF53623">
    <property type="entry name" value="MurD-like peptide ligases, catalytic domain"/>
    <property type="match status" value="1"/>
</dbReference>
<dbReference type="GO" id="GO:0008360">
    <property type="term" value="P:regulation of cell shape"/>
    <property type="evidence" value="ECO:0007669"/>
    <property type="project" value="UniProtKB-KW"/>
</dbReference>
<evidence type="ECO:0000256" key="5">
    <source>
        <dbReference type="ARBA" id="ARBA00022960"/>
    </source>
</evidence>
<dbReference type="InterPro" id="IPR050061">
    <property type="entry name" value="MurCDEF_pg_biosynth"/>
</dbReference>
<gene>
    <name evidence="10" type="primary">mpl</name>
    <name evidence="10" type="ORF">NT6N_19630</name>
</gene>
<dbReference type="SUPFAM" id="SSF51984">
    <property type="entry name" value="MurCD N-terminal domain"/>
    <property type="match status" value="1"/>
</dbReference>
<dbReference type="Pfam" id="PF02875">
    <property type="entry name" value="Mur_ligase_C"/>
    <property type="match status" value="1"/>
</dbReference>
<accession>A0AAT9FLU2</accession>
<keyword evidence="5" id="KW-0133">Cell shape</keyword>
<keyword evidence="8" id="KW-0961">Cell wall biogenesis/degradation</keyword>
<keyword evidence="1 10" id="KW-0436">Ligase</keyword>
<keyword evidence="2" id="KW-0132">Cell division</keyword>